<dbReference type="PANTHER" id="PTHR43297">
    <property type="entry name" value="OLIGOPEPTIDE TRANSPORT ATP-BINDING PROTEIN APPD"/>
    <property type="match status" value="1"/>
</dbReference>
<name>A0AA91DHY3_VARPD</name>
<dbReference type="GO" id="GO:0016887">
    <property type="term" value="F:ATP hydrolysis activity"/>
    <property type="evidence" value="ECO:0007669"/>
    <property type="project" value="InterPro"/>
</dbReference>
<feature type="domain" description="ABC transporter" evidence="8">
    <location>
        <begin position="8"/>
        <end position="249"/>
    </location>
</feature>
<keyword evidence="7" id="KW-0472">Membrane</keyword>
<sequence>MTTSSVLLAVENLGVHAGARPLLRDVSFSLRPGEVLTLLGESGAGKSLLAQAVMGNLPAALRAGGRVLLDGVESRAEEARARRSLWGRTLALLPQEPALALDPLMRIAPQLSETHELVRGAAFEEAEAAAARDLDAAGLAASARRYAWELSGGMAQRAAATVACAGGARVLLADEPTKGLDAHWRDHTVAMLQSVQRSGGCVLVITHDLRVARALGGQLIVLRAGEVVEQGDAQTVLASPRHAYTRRLVAAEPAHWPRRATVATGAPVLSAQGLSKGFGGKPLFDGLDLQIHAGDRFVLQGPSGTGKSTLGNVLLGLLPADRGVVRRAEGLSSTAFQKLYQDPVGSFAPSVSLESSLRDVAARHRCAWPGVLQQLERLGVPADLLGRRPAEVSGGELQRVALARVLTVRPALVFADEPTSRLDPLSQQEAMDVLLDALDERGAALMLVTHDEDIADAVGTTRWRFVQT</sequence>
<dbReference type="GO" id="GO:0005886">
    <property type="term" value="C:plasma membrane"/>
    <property type="evidence" value="ECO:0007669"/>
    <property type="project" value="UniProtKB-SubCell"/>
</dbReference>
<comment type="caution">
    <text evidence="9">The sequence shown here is derived from an EMBL/GenBank/DDBJ whole genome shotgun (WGS) entry which is preliminary data.</text>
</comment>
<feature type="domain" description="ABC transporter" evidence="8">
    <location>
        <begin position="269"/>
        <end position="466"/>
    </location>
</feature>
<evidence type="ECO:0000313" key="10">
    <source>
        <dbReference type="Proteomes" id="UP000077852"/>
    </source>
</evidence>
<evidence type="ECO:0000256" key="1">
    <source>
        <dbReference type="ARBA" id="ARBA00004417"/>
    </source>
</evidence>
<evidence type="ECO:0000256" key="7">
    <source>
        <dbReference type="ARBA" id="ARBA00023136"/>
    </source>
</evidence>
<comment type="similarity">
    <text evidence="2">Belongs to the ABC transporter superfamily.</text>
</comment>
<dbReference type="SMART" id="SM00382">
    <property type="entry name" value="AAA"/>
    <property type="match status" value="2"/>
</dbReference>
<dbReference type="InterPro" id="IPR027417">
    <property type="entry name" value="P-loop_NTPase"/>
</dbReference>
<dbReference type="SUPFAM" id="SSF52540">
    <property type="entry name" value="P-loop containing nucleoside triphosphate hydrolases"/>
    <property type="match status" value="2"/>
</dbReference>
<keyword evidence="6 9" id="KW-0067">ATP-binding</keyword>
<dbReference type="GO" id="GO:0005524">
    <property type="term" value="F:ATP binding"/>
    <property type="evidence" value="ECO:0007669"/>
    <property type="project" value="UniProtKB-KW"/>
</dbReference>
<dbReference type="InterPro" id="IPR050388">
    <property type="entry name" value="ABC_Ni/Peptide_Import"/>
</dbReference>
<reference evidence="9 10" key="1">
    <citation type="submission" date="2016-03" db="EMBL/GenBank/DDBJ databases">
        <title>Genome sequence of Variovorax paradoxus KB5.</title>
        <authorList>
            <person name="Jeong H."/>
            <person name="Hong C.E."/>
            <person name="Jo S.H."/>
            <person name="Park J.M."/>
        </authorList>
    </citation>
    <scope>NUCLEOTIDE SEQUENCE [LARGE SCALE GENOMIC DNA]</scope>
    <source>
        <strain evidence="9 10">KB5</strain>
    </source>
</reference>
<dbReference type="Pfam" id="PF00005">
    <property type="entry name" value="ABC_tran"/>
    <property type="match status" value="2"/>
</dbReference>
<keyword evidence="4" id="KW-1003">Cell membrane</keyword>
<dbReference type="InterPro" id="IPR003593">
    <property type="entry name" value="AAA+_ATPase"/>
</dbReference>
<dbReference type="PROSITE" id="PS50893">
    <property type="entry name" value="ABC_TRANSPORTER_2"/>
    <property type="match status" value="2"/>
</dbReference>
<accession>A0AA91DHY3</accession>
<evidence type="ECO:0000259" key="8">
    <source>
        <dbReference type="PROSITE" id="PS50893"/>
    </source>
</evidence>
<dbReference type="InterPro" id="IPR003439">
    <property type="entry name" value="ABC_transporter-like_ATP-bd"/>
</dbReference>
<dbReference type="Gene3D" id="3.40.50.300">
    <property type="entry name" value="P-loop containing nucleotide triphosphate hydrolases"/>
    <property type="match status" value="2"/>
</dbReference>
<dbReference type="InterPro" id="IPR017871">
    <property type="entry name" value="ABC_transporter-like_CS"/>
</dbReference>
<dbReference type="PROSITE" id="PS00211">
    <property type="entry name" value="ABC_TRANSPORTER_1"/>
    <property type="match status" value="1"/>
</dbReference>
<protein>
    <submittedName>
        <fullName evidence="9">ABC transporter ATP-binding protein</fullName>
    </submittedName>
</protein>
<evidence type="ECO:0000256" key="6">
    <source>
        <dbReference type="ARBA" id="ARBA00022840"/>
    </source>
</evidence>
<evidence type="ECO:0000256" key="4">
    <source>
        <dbReference type="ARBA" id="ARBA00022475"/>
    </source>
</evidence>
<dbReference type="AlphaFoldDB" id="A0AA91DHY3"/>
<keyword evidence="3" id="KW-0813">Transport</keyword>
<dbReference type="PANTHER" id="PTHR43297:SF7">
    <property type="entry name" value="D,D-DIPEPTIDE TRANSPORT ATP-BINDING PROTEIN DDPD-RELATED"/>
    <property type="match status" value="1"/>
</dbReference>
<gene>
    <name evidence="9" type="ORF">A3K87_03395</name>
</gene>
<dbReference type="Proteomes" id="UP000077852">
    <property type="component" value="Unassembled WGS sequence"/>
</dbReference>
<dbReference type="RefSeq" id="WP_081271043.1">
    <property type="nucleotide sequence ID" value="NZ_LVHG01000084.1"/>
</dbReference>
<evidence type="ECO:0000256" key="2">
    <source>
        <dbReference type="ARBA" id="ARBA00005417"/>
    </source>
</evidence>
<evidence type="ECO:0000313" key="9">
    <source>
        <dbReference type="EMBL" id="OAK58065.1"/>
    </source>
</evidence>
<proteinExistence type="inferred from homology"/>
<evidence type="ECO:0000256" key="5">
    <source>
        <dbReference type="ARBA" id="ARBA00022741"/>
    </source>
</evidence>
<organism evidence="9 10">
    <name type="scientific">Variovorax paradoxus</name>
    <dbReference type="NCBI Taxonomy" id="34073"/>
    <lineage>
        <taxon>Bacteria</taxon>
        <taxon>Pseudomonadati</taxon>
        <taxon>Pseudomonadota</taxon>
        <taxon>Betaproteobacteria</taxon>
        <taxon>Burkholderiales</taxon>
        <taxon>Comamonadaceae</taxon>
        <taxon>Variovorax</taxon>
    </lineage>
</organism>
<comment type="subcellular location">
    <subcellularLocation>
        <location evidence="1">Cell inner membrane</location>
        <topology evidence="1">Peripheral membrane protein</topology>
    </subcellularLocation>
</comment>
<evidence type="ECO:0000256" key="3">
    <source>
        <dbReference type="ARBA" id="ARBA00022448"/>
    </source>
</evidence>
<keyword evidence="5" id="KW-0547">Nucleotide-binding</keyword>
<dbReference type="EMBL" id="LVHG01000084">
    <property type="protein sequence ID" value="OAK58065.1"/>
    <property type="molecule type" value="Genomic_DNA"/>
</dbReference>